<evidence type="ECO:0000256" key="1">
    <source>
        <dbReference type="SAM" id="SignalP"/>
    </source>
</evidence>
<sequence length="127" mass="13742">MHVPSSLVLFMAAVASGSATEYAGGVSGSPSISPNTLCSAVNVPCDRFDQDASSFCSWQKDPNVEFKDCCLGRCSDARIPRGYKCSDSGVPCDQLNVDASQSCGVYETRVGQFRDCCIRECRRQDQH</sequence>
<accession>F6MEX5</accession>
<feature type="chain" id="PRO_5003338718" evidence="1">
    <location>
        <begin position="20"/>
        <end position="127"/>
    </location>
</feature>
<proteinExistence type="evidence at transcript level"/>
<name>F6MEX5_HYAAB</name>
<organism evidence="2">
    <name type="scientific">Hyaloperonospora arabidopsidis</name>
    <name type="common">Peronospora arabidopsidis</name>
    <dbReference type="NCBI Taxonomy" id="272952"/>
    <lineage>
        <taxon>Eukaryota</taxon>
        <taxon>Sar</taxon>
        <taxon>Stramenopiles</taxon>
        <taxon>Oomycota</taxon>
        <taxon>Peronosporomycetes</taxon>
        <taxon>Peronosporales</taxon>
        <taxon>Peronosporaceae</taxon>
        <taxon>Hyaloperonospora</taxon>
    </lineage>
</organism>
<protein>
    <submittedName>
        <fullName evidence="2">Cysteine-rich protein</fullName>
    </submittedName>
</protein>
<keyword evidence="1" id="KW-0732">Signal</keyword>
<evidence type="ECO:0000313" key="2">
    <source>
        <dbReference type="EMBL" id="AEF57451.1"/>
    </source>
</evidence>
<dbReference type="VEuPathDB" id="FungiDB:HpaG806256"/>
<dbReference type="AlphaFoldDB" id="F6MEX5"/>
<reference evidence="2" key="1">
    <citation type="journal article" date="2011" name="PLoS ONE">
        <title>Identification of Hyaloperonospora arabidopsidis Transcript Sequences Expressed during Infection Reveals Isolate-Specific Effectors.</title>
        <authorList>
            <person name="Cabral A."/>
            <person name="Stassen J.H."/>
            <person name="Seidl M.F."/>
            <person name="Bautor J."/>
            <person name="Parker J.E."/>
            <person name="Van den Ackerveken G."/>
        </authorList>
    </citation>
    <scope>NUCLEOTIDE SEQUENCE</scope>
    <source>
        <strain evidence="2">Waco9</strain>
    </source>
</reference>
<feature type="signal peptide" evidence="1">
    <location>
        <begin position="1"/>
        <end position="19"/>
    </location>
</feature>
<dbReference type="EMBL" id="JF800102">
    <property type="protein sequence ID" value="AEF57451.1"/>
    <property type="molecule type" value="mRNA"/>
</dbReference>